<dbReference type="InterPro" id="IPR007450">
    <property type="entry name" value="BamE_dom"/>
</dbReference>
<gene>
    <name evidence="4" type="ORF">METZ01_LOCUS249280</name>
</gene>
<dbReference type="Pfam" id="PF04355">
    <property type="entry name" value="BamE"/>
    <property type="match status" value="1"/>
</dbReference>
<evidence type="ECO:0000313" key="4">
    <source>
        <dbReference type="EMBL" id="SVB96426.1"/>
    </source>
</evidence>
<evidence type="ECO:0000259" key="3">
    <source>
        <dbReference type="Pfam" id="PF04355"/>
    </source>
</evidence>
<dbReference type="AlphaFoldDB" id="A0A382I9Z4"/>
<feature type="domain" description="Outer membrane protein assembly factor BamE" evidence="3">
    <location>
        <begin position="46"/>
        <end position="109"/>
    </location>
</feature>
<feature type="non-terminal residue" evidence="4">
    <location>
        <position position="111"/>
    </location>
</feature>
<evidence type="ECO:0000256" key="2">
    <source>
        <dbReference type="ARBA" id="ARBA00023136"/>
    </source>
</evidence>
<evidence type="ECO:0000256" key="1">
    <source>
        <dbReference type="ARBA" id="ARBA00022729"/>
    </source>
</evidence>
<dbReference type="InterPro" id="IPR037873">
    <property type="entry name" value="BamE-like"/>
</dbReference>
<sequence length="111" mass="12802">MKKFISRQKPKCMPPFRTYLARLVFFAFLALLVPGCYSIGRKFPEVQVPQIKAGQTTQNEIRSIFGPPWRVGVEDGEKAWTYGNYKYSLFEEPKATDLVVRFDDNGLVTVY</sequence>
<protein>
    <recommendedName>
        <fullName evidence="3">Outer membrane protein assembly factor BamE domain-containing protein</fullName>
    </recommendedName>
</protein>
<dbReference type="GO" id="GO:0019867">
    <property type="term" value="C:outer membrane"/>
    <property type="evidence" value="ECO:0007669"/>
    <property type="project" value="InterPro"/>
</dbReference>
<dbReference type="EMBL" id="UINC01066086">
    <property type="protein sequence ID" value="SVB96426.1"/>
    <property type="molecule type" value="Genomic_DNA"/>
</dbReference>
<keyword evidence="2" id="KW-0472">Membrane</keyword>
<name>A0A382I9Z4_9ZZZZ</name>
<keyword evidence="1" id="KW-0732">Signal</keyword>
<accession>A0A382I9Z4</accession>
<reference evidence="4" key="1">
    <citation type="submission" date="2018-05" db="EMBL/GenBank/DDBJ databases">
        <authorList>
            <person name="Lanie J.A."/>
            <person name="Ng W.-L."/>
            <person name="Kazmierczak K.M."/>
            <person name="Andrzejewski T.M."/>
            <person name="Davidsen T.M."/>
            <person name="Wayne K.J."/>
            <person name="Tettelin H."/>
            <person name="Glass J.I."/>
            <person name="Rusch D."/>
            <person name="Podicherti R."/>
            <person name="Tsui H.-C.T."/>
            <person name="Winkler M.E."/>
        </authorList>
    </citation>
    <scope>NUCLEOTIDE SEQUENCE</scope>
</reference>
<organism evidence="4">
    <name type="scientific">marine metagenome</name>
    <dbReference type="NCBI Taxonomy" id="408172"/>
    <lineage>
        <taxon>unclassified sequences</taxon>
        <taxon>metagenomes</taxon>
        <taxon>ecological metagenomes</taxon>
    </lineage>
</organism>
<proteinExistence type="predicted"/>
<dbReference type="Gene3D" id="3.30.1450.10">
    <property type="match status" value="1"/>
</dbReference>